<evidence type="ECO:0000256" key="4">
    <source>
        <dbReference type="ARBA" id="ARBA00022540"/>
    </source>
</evidence>
<evidence type="ECO:0000313" key="11">
    <source>
        <dbReference type="EMBL" id="CAD8249314.1"/>
    </source>
</evidence>
<dbReference type="Gene3D" id="1.25.40.180">
    <property type="match status" value="1"/>
</dbReference>
<dbReference type="InterPro" id="IPR051956">
    <property type="entry name" value="eIF2B_epsilon"/>
</dbReference>
<dbReference type="GO" id="GO:0003743">
    <property type="term" value="F:translation initiation factor activity"/>
    <property type="evidence" value="ECO:0007669"/>
    <property type="project" value="UniProtKB-KW"/>
</dbReference>
<feature type="domain" description="W2" evidence="10">
    <location>
        <begin position="621"/>
        <end position="814"/>
    </location>
</feature>
<dbReference type="GO" id="GO:0031369">
    <property type="term" value="F:translation initiation factor binding"/>
    <property type="evidence" value="ECO:0007669"/>
    <property type="project" value="InterPro"/>
</dbReference>
<dbReference type="Gene3D" id="3.90.550.10">
    <property type="entry name" value="Spore Coat Polysaccharide Biosynthesis Protein SpsA, Chain A"/>
    <property type="match status" value="1"/>
</dbReference>
<keyword evidence="3" id="KW-0963">Cytoplasm</keyword>
<comment type="subunit">
    <text evidence="8">Component of the translation initiation factor 2B (eIF2B) complex which is a heterodecamer of two sets of five different subunits: alpha, beta, gamma, delta and epsilon. Subunits alpha, beta and delta comprise a regulatory subcomplex and subunits epsilon and gamma comprise a catalytic subcomplex. Within the complex, the hexameric regulatory complex resides at the center, with the two heterodimeric catalytic subcomplexes bound on opposite sides.</text>
</comment>
<comment type="similarity">
    <text evidence="2">Belongs to the eIF-2B gamma/epsilon subunits family.</text>
</comment>
<dbReference type="SMART" id="SM00515">
    <property type="entry name" value="eIF5C"/>
    <property type="match status" value="1"/>
</dbReference>
<dbReference type="Gene3D" id="2.160.10.10">
    <property type="entry name" value="Hexapeptide repeat proteins"/>
    <property type="match status" value="1"/>
</dbReference>
<dbReference type="InterPro" id="IPR056764">
    <property type="entry name" value="LbH_EIF2B3/5"/>
</dbReference>
<sequence length="823" mass="88598">MPNRGKDAEKAKVPLQAVVLADSFAQRFRPITLERPKVLLPLVNVPMIEYTLEFLASNGVEEVFVFCCAHAAQITAYLEQSAWSTIPGFVVHAIVSTNCVSAGEAMRLIDHRHVIRADFVLVSGDTVANMDLRRAIEAHRERRKTEKLAIMTMCVKASNRRQREERAGESNLVIALDPTVGRVLHYDDNPSPGKDTGEGHRGRKLPPVSLDASLFSEHPNVEVRTDLRDCHVDVCAPEVLYLFTDNFDYQQIRRDFVCGTLNERELGNNVYAHELGPREYAARVHNLRTYDAVSRDIVGRWTYPHVPDVNSLPRGANTTYSHAWPHSYAESDVRVDPSAVIGPGVVLGAGCVVGKDARVSRSVLGRGVVVGAGCVVDGSYLQERVRLGERVKTTSALICEGSVVHDGAVVGKGAVLSYDVVLGPGAVAADYSRVSLASQPRDDDDDSDDDSFHVGSAEPSSSARRMSGGAGAGGFGFGSLGAQSGGAGAGAGVGSDYDSEDEAGRAIREGGAGVVLSDAEKAALDRAKAGTLSAADSPWPSDGVGAGGAGYLWHCASRYGAEDEWRFSVAPAPAGVAARAYDVDDGLDSDDDRAHVRDDAAAGVAYGDGDVGDDSSDGGVDEGEAIFRKEVAETFLRCVKHGYAQANAVVELQGLKMAENRTFADIARYVLMTVLGLSLPAPRDVAKENAKLYPARAPEGAAATVKAVRERVKEWAPLLTRFLKSEDDQVEMLLTLEDYCAEDEVFRGMNGGLLVPAFAKILHMLYDVDVLSEVSVLAWAEEKAHASEEDRRFLKLAQPFVDWLKDADEESDDDSEEEESDSD</sequence>
<accession>A0A7R9TZN4</accession>
<dbReference type="GO" id="GO:0005851">
    <property type="term" value="C:eukaryotic translation initiation factor 2B complex"/>
    <property type="evidence" value="ECO:0007669"/>
    <property type="project" value="TreeGrafter"/>
</dbReference>
<dbReference type="CDD" id="cd04197">
    <property type="entry name" value="eIF-2B_epsilon_N"/>
    <property type="match status" value="1"/>
</dbReference>
<comment type="subcellular location">
    <subcellularLocation>
        <location evidence="1">Cytoplasm</location>
        <location evidence="1">Cytosol</location>
    </subcellularLocation>
</comment>
<evidence type="ECO:0000256" key="2">
    <source>
        <dbReference type="ARBA" id="ARBA00007878"/>
    </source>
</evidence>
<dbReference type="SUPFAM" id="SSF48371">
    <property type="entry name" value="ARM repeat"/>
    <property type="match status" value="1"/>
</dbReference>
<dbReference type="InterPro" id="IPR029044">
    <property type="entry name" value="Nucleotide-diphossugar_trans"/>
</dbReference>
<dbReference type="CDD" id="cd11558">
    <property type="entry name" value="W2_eIF2B_epsilon"/>
    <property type="match status" value="1"/>
</dbReference>
<dbReference type="InterPro" id="IPR035543">
    <property type="entry name" value="eIF-2B_epsilon_N"/>
</dbReference>
<name>A0A7R9TZN4_MICPS</name>
<protein>
    <recommendedName>
        <fullName evidence="6">Translation initiation factor eIF2B subunit epsilon</fullName>
    </recommendedName>
    <alternativeName>
        <fullName evidence="7">eIF2B GDP-GTP exchange factor subunit epsilon</fullName>
    </alternativeName>
</protein>
<evidence type="ECO:0000256" key="5">
    <source>
        <dbReference type="ARBA" id="ARBA00022917"/>
    </source>
</evidence>
<dbReference type="InterPro" id="IPR003307">
    <property type="entry name" value="W2_domain"/>
</dbReference>
<evidence type="ECO:0000256" key="6">
    <source>
        <dbReference type="ARBA" id="ARBA00044144"/>
    </source>
</evidence>
<dbReference type="PANTHER" id="PTHR45887:SF1">
    <property type="entry name" value="TRANSLATION INITIATION FACTOR EIF-2B SUBUNIT EPSILON"/>
    <property type="match status" value="1"/>
</dbReference>
<dbReference type="AlphaFoldDB" id="A0A7R9TZN4"/>
<dbReference type="GO" id="GO:0005829">
    <property type="term" value="C:cytosol"/>
    <property type="evidence" value="ECO:0007669"/>
    <property type="project" value="UniProtKB-SubCell"/>
</dbReference>
<reference evidence="11" key="1">
    <citation type="submission" date="2021-01" db="EMBL/GenBank/DDBJ databases">
        <authorList>
            <person name="Corre E."/>
            <person name="Pelletier E."/>
            <person name="Niang G."/>
            <person name="Scheremetjew M."/>
            <person name="Finn R."/>
            <person name="Kale V."/>
            <person name="Holt S."/>
            <person name="Cochrane G."/>
            <person name="Meng A."/>
            <person name="Brown T."/>
            <person name="Cohen L."/>
        </authorList>
    </citation>
    <scope>NUCLEOTIDE SEQUENCE</scope>
    <source>
        <strain evidence="11">RCC1614</strain>
    </source>
</reference>
<evidence type="ECO:0000256" key="9">
    <source>
        <dbReference type="SAM" id="MobiDB-lite"/>
    </source>
</evidence>
<dbReference type="InterPro" id="IPR005835">
    <property type="entry name" value="NTP_transferase_dom"/>
</dbReference>
<organism evidence="11">
    <name type="scientific">Micromonas pusilla</name>
    <name type="common">Picoplanktonic green alga</name>
    <name type="synonym">Chromulina pusilla</name>
    <dbReference type="NCBI Taxonomy" id="38833"/>
    <lineage>
        <taxon>Eukaryota</taxon>
        <taxon>Viridiplantae</taxon>
        <taxon>Chlorophyta</taxon>
        <taxon>Mamiellophyceae</taxon>
        <taxon>Mamiellales</taxon>
        <taxon>Mamiellaceae</taxon>
        <taxon>Micromonas</taxon>
    </lineage>
</organism>
<dbReference type="Pfam" id="PF25084">
    <property type="entry name" value="LbH_EIF2B"/>
    <property type="match status" value="1"/>
</dbReference>
<dbReference type="InterPro" id="IPR011004">
    <property type="entry name" value="Trimer_LpxA-like_sf"/>
</dbReference>
<dbReference type="Pfam" id="PF02020">
    <property type="entry name" value="W2"/>
    <property type="match status" value="1"/>
</dbReference>
<keyword evidence="5" id="KW-0648">Protein biosynthesis</keyword>
<dbReference type="GO" id="GO:0005085">
    <property type="term" value="F:guanyl-nucleotide exchange factor activity"/>
    <property type="evidence" value="ECO:0007669"/>
    <property type="project" value="InterPro"/>
</dbReference>
<dbReference type="PANTHER" id="PTHR45887">
    <property type="entry name" value="TRANSLATION INITIATION FACTOR EIF-2B SUBUNIT EPSILON"/>
    <property type="match status" value="1"/>
</dbReference>
<dbReference type="FunFam" id="3.90.550.10:FF:000106">
    <property type="entry name" value="Translation initiation factor eIF-2B subunit epsilon"/>
    <property type="match status" value="1"/>
</dbReference>
<evidence type="ECO:0000256" key="3">
    <source>
        <dbReference type="ARBA" id="ARBA00022490"/>
    </source>
</evidence>
<evidence type="ECO:0000256" key="1">
    <source>
        <dbReference type="ARBA" id="ARBA00004514"/>
    </source>
</evidence>
<gene>
    <name evidence="11" type="ORF">MPUS1402_LOCUS11650</name>
</gene>
<feature type="region of interest" description="Disordered" evidence="9">
    <location>
        <begin position="437"/>
        <end position="468"/>
    </location>
</feature>
<evidence type="ECO:0000259" key="10">
    <source>
        <dbReference type="PROSITE" id="PS51363"/>
    </source>
</evidence>
<dbReference type="InterPro" id="IPR044123">
    <property type="entry name" value="W2_eIF2B_epsilon"/>
</dbReference>
<dbReference type="InterPro" id="IPR016024">
    <property type="entry name" value="ARM-type_fold"/>
</dbReference>
<evidence type="ECO:0000256" key="7">
    <source>
        <dbReference type="ARBA" id="ARBA00044345"/>
    </source>
</evidence>
<dbReference type="SUPFAM" id="SSF53448">
    <property type="entry name" value="Nucleotide-diphospho-sugar transferases"/>
    <property type="match status" value="1"/>
</dbReference>
<dbReference type="EMBL" id="HBDY01015353">
    <property type="protein sequence ID" value="CAD8249314.1"/>
    <property type="molecule type" value="Transcribed_RNA"/>
</dbReference>
<proteinExistence type="inferred from homology"/>
<dbReference type="SUPFAM" id="SSF51161">
    <property type="entry name" value="Trimeric LpxA-like enzymes"/>
    <property type="match status" value="1"/>
</dbReference>
<dbReference type="Pfam" id="PF00483">
    <property type="entry name" value="NTP_transferase"/>
    <property type="match status" value="1"/>
</dbReference>
<keyword evidence="4" id="KW-0396">Initiation factor</keyword>
<evidence type="ECO:0000256" key="8">
    <source>
        <dbReference type="ARBA" id="ARBA00046432"/>
    </source>
</evidence>
<dbReference type="PROSITE" id="PS51363">
    <property type="entry name" value="W2"/>
    <property type="match status" value="1"/>
</dbReference>